<dbReference type="AlphaFoldDB" id="A0AAJ0AMN9"/>
<gene>
    <name evidence="2" type="ORF">BDP55DRAFT_660494</name>
</gene>
<keyword evidence="3" id="KW-1185">Reference proteome</keyword>
<dbReference type="Proteomes" id="UP001224890">
    <property type="component" value="Unassembled WGS sequence"/>
</dbReference>
<comment type="caution">
    <text evidence="2">The sequence shown here is derived from an EMBL/GenBank/DDBJ whole genome shotgun (WGS) entry which is preliminary data.</text>
</comment>
<organism evidence="2 3">
    <name type="scientific">Colletotrichum godetiae</name>
    <dbReference type="NCBI Taxonomy" id="1209918"/>
    <lineage>
        <taxon>Eukaryota</taxon>
        <taxon>Fungi</taxon>
        <taxon>Dikarya</taxon>
        <taxon>Ascomycota</taxon>
        <taxon>Pezizomycotina</taxon>
        <taxon>Sordariomycetes</taxon>
        <taxon>Hypocreomycetidae</taxon>
        <taxon>Glomerellales</taxon>
        <taxon>Glomerellaceae</taxon>
        <taxon>Colletotrichum</taxon>
        <taxon>Colletotrichum acutatum species complex</taxon>
    </lineage>
</organism>
<accession>A0AAJ0AMN9</accession>
<name>A0AAJ0AMN9_9PEZI</name>
<dbReference type="RefSeq" id="XP_060430702.1">
    <property type="nucleotide sequence ID" value="XM_060574633.1"/>
</dbReference>
<evidence type="ECO:0000313" key="3">
    <source>
        <dbReference type="Proteomes" id="UP001224890"/>
    </source>
</evidence>
<feature type="region of interest" description="Disordered" evidence="1">
    <location>
        <begin position="31"/>
        <end position="53"/>
    </location>
</feature>
<protein>
    <submittedName>
        <fullName evidence="2">Uncharacterized protein</fullName>
    </submittedName>
</protein>
<dbReference type="EMBL" id="JAHMHR010000016">
    <property type="protein sequence ID" value="KAK1676699.1"/>
    <property type="molecule type" value="Genomic_DNA"/>
</dbReference>
<dbReference type="GeneID" id="85459159"/>
<proteinExistence type="predicted"/>
<sequence length="53" mass="5778">MVTYPHNPYPYLEAILPKPCKTSWPPAVGRVPSPSNKELSAAKCMEETTGTST</sequence>
<evidence type="ECO:0000313" key="2">
    <source>
        <dbReference type="EMBL" id="KAK1676699.1"/>
    </source>
</evidence>
<reference evidence="2" key="1">
    <citation type="submission" date="2021-06" db="EMBL/GenBank/DDBJ databases">
        <title>Comparative genomics, transcriptomics and evolutionary studies reveal genomic signatures of adaptation to plant cell wall in hemibiotrophic fungi.</title>
        <authorList>
            <consortium name="DOE Joint Genome Institute"/>
            <person name="Baroncelli R."/>
            <person name="Diaz J.F."/>
            <person name="Benocci T."/>
            <person name="Peng M."/>
            <person name="Battaglia E."/>
            <person name="Haridas S."/>
            <person name="Andreopoulos W."/>
            <person name="Labutti K."/>
            <person name="Pangilinan J."/>
            <person name="Floch G.L."/>
            <person name="Makela M.R."/>
            <person name="Henrissat B."/>
            <person name="Grigoriev I.V."/>
            <person name="Crouch J.A."/>
            <person name="De Vries R.P."/>
            <person name="Sukno S.A."/>
            <person name="Thon M.R."/>
        </authorList>
    </citation>
    <scope>NUCLEOTIDE SEQUENCE</scope>
    <source>
        <strain evidence="2">CBS 193.32</strain>
    </source>
</reference>
<evidence type="ECO:0000256" key="1">
    <source>
        <dbReference type="SAM" id="MobiDB-lite"/>
    </source>
</evidence>